<keyword evidence="1" id="KW-0175">Coiled coil</keyword>
<feature type="coiled-coil region" evidence="1">
    <location>
        <begin position="530"/>
        <end position="557"/>
    </location>
</feature>
<dbReference type="SUPFAM" id="SSF53187">
    <property type="entry name" value="Zn-dependent exopeptidases"/>
    <property type="match status" value="1"/>
</dbReference>
<protein>
    <submittedName>
        <fullName evidence="2">M14 family metallopeptidase</fullName>
    </submittedName>
</protein>
<dbReference type="Proteomes" id="UP001209885">
    <property type="component" value="Unassembled WGS sequence"/>
</dbReference>
<dbReference type="CDD" id="cd06241">
    <property type="entry name" value="M14-like"/>
    <property type="match status" value="1"/>
</dbReference>
<dbReference type="EMBL" id="JAPFQN010000006">
    <property type="protein sequence ID" value="MCX2744637.1"/>
    <property type="molecule type" value="Genomic_DNA"/>
</dbReference>
<comment type="caution">
    <text evidence="2">The sequence shown here is derived from an EMBL/GenBank/DDBJ whole genome shotgun (WGS) entry which is preliminary data.</text>
</comment>
<evidence type="ECO:0000313" key="2">
    <source>
        <dbReference type="EMBL" id="MCX2744637.1"/>
    </source>
</evidence>
<sequence>MSSTSAFKDFLSASFILIIGFTLFYNHVSGQNSTVFEQSQGTKTATYQEGIKFYKSLSQEFSTIQMDSVGMTDSGMPLHLVTYSQNEVFNFTQLHRDNKKILMINNAIHPGEPDGVEASMMLLRDIASGKQEIDEDIVIAIIPFYNIGGVLNRNNHSRANQNGPEEYGFRGNARNYDLNRDFIKSDTRNAFAFQNAFHMVKPHLLVDTHVSNGADYQYVMTMVYPQKDKLGGATAKLQEELLMPYLFNQMEEADYPTVPYVNVFGRTPEPGWQQFLDGPRYSSGYAALFQTIAFQSETHMLKPFKQRVLATYAWLNACISALEKHGDEIVEAQKKDRQNLMDQTRFSLSWEIDTTDYQILNFKGYEGKIIKSEISGGERLYYNHEKPFEKELKFYDSYKPGNIINAPSYYVIPQQWHEVIRRLKNNDVELKTVEKDTSILVAAYSINSYETSRMPYEGHYLHYNIKTSKNQKQVNLRKGDYILDVNQPSKRYIIEVLEPEAPDSFFAWNFFDTRLQRKEHFSPYVFEDLAKEMLENDRELKQILENATKENPELESNAYSQLKVIYENSPYSESAYLEYPIYRIE</sequence>
<organism evidence="2 3">
    <name type="scientific">Mangrovivirga halotolerans</name>
    <dbReference type="NCBI Taxonomy" id="2993936"/>
    <lineage>
        <taxon>Bacteria</taxon>
        <taxon>Pseudomonadati</taxon>
        <taxon>Bacteroidota</taxon>
        <taxon>Cytophagia</taxon>
        <taxon>Cytophagales</taxon>
        <taxon>Mangrovivirgaceae</taxon>
        <taxon>Mangrovivirga</taxon>
    </lineage>
</organism>
<proteinExistence type="predicted"/>
<dbReference type="Gene3D" id="3.40.630.10">
    <property type="entry name" value="Zn peptidases"/>
    <property type="match status" value="1"/>
</dbReference>
<evidence type="ECO:0000313" key="3">
    <source>
        <dbReference type="Proteomes" id="UP001209885"/>
    </source>
</evidence>
<reference evidence="2 3" key="1">
    <citation type="submission" date="2022-11" db="EMBL/GenBank/DDBJ databases">
        <title>The characterization of three novel Bacteroidetes species and genomic analysis of their roles in tidal elemental geochemical cycles.</title>
        <authorList>
            <person name="Ma K."/>
        </authorList>
    </citation>
    <scope>NUCLEOTIDE SEQUENCE [LARGE SCALE GENOMIC DNA]</scope>
    <source>
        <strain evidence="2 3">M17</strain>
    </source>
</reference>
<dbReference type="RefSeq" id="WP_266057090.1">
    <property type="nucleotide sequence ID" value="NZ_JAPFQN010000006.1"/>
</dbReference>
<keyword evidence="3" id="KW-1185">Reference proteome</keyword>
<accession>A0ABT3RTR2</accession>
<name>A0ABT3RTR2_9BACT</name>
<gene>
    <name evidence="2" type="ORF">OO013_12210</name>
</gene>
<evidence type="ECO:0000256" key="1">
    <source>
        <dbReference type="SAM" id="Coils"/>
    </source>
</evidence>